<keyword evidence="1" id="KW-0175">Coiled coil</keyword>
<name>A0AA35JAK6_SACUV</name>
<gene>
    <name evidence="3" type="primary">SUVC16G2550</name>
    <name evidence="3" type="ORF">SUVC_16G2550</name>
</gene>
<dbReference type="Proteomes" id="UP001162090">
    <property type="component" value="Chromosome 16"/>
</dbReference>
<evidence type="ECO:0000256" key="1">
    <source>
        <dbReference type="SAM" id="Coils"/>
    </source>
</evidence>
<evidence type="ECO:0000256" key="2">
    <source>
        <dbReference type="SAM" id="MobiDB-lite"/>
    </source>
</evidence>
<feature type="region of interest" description="Disordered" evidence="2">
    <location>
        <begin position="1"/>
        <end position="36"/>
    </location>
</feature>
<evidence type="ECO:0000313" key="4">
    <source>
        <dbReference type="Proteomes" id="UP001162090"/>
    </source>
</evidence>
<dbReference type="EMBL" id="OX365927">
    <property type="protein sequence ID" value="CAI4053284.1"/>
    <property type="molecule type" value="Genomic_DNA"/>
</dbReference>
<organism evidence="3 4">
    <name type="scientific">Saccharomyces uvarum</name>
    <name type="common">Yeast</name>
    <name type="synonym">Saccharomyces bayanus var. uvarum</name>
    <dbReference type="NCBI Taxonomy" id="230603"/>
    <lineage>
        <taxon>Eukaryota</taxon>
        <taxon>Fungi</taxon>
        <taxon>Dikarya</taxon>
        <taxon>Ascomycota</taxon>
        <taxon>Saccharomycotina</taxon>
        <taxon>Saccharomycetes</taxon>
        <taxon>Saccharomycetales</taxon>
        <taxon>Saccharomycetaceae</taxon>
        <taxon>Saccharomyces</taxon>
    </lineage>
</organism>
<feature type="compositionally biased region" description="Low complexity" evidence="2">
    <location>
        <begin position="1"/>
        <end position="16"/>
    </location>
</feature>
<evidence type="ECO:0008006" key="5">
    <source>
        <dbReference type="Google" id="ProtNLM"/>
    </source>
</evidence>
<feature type="coiled-coil region" evidence="1">
    <location>
        <begin position="46"/>
        <end position="80"/>
    </location>
</feature>
<accession>A0AA35JAK6</accession>
<proteinExistence type="predicted"/>
<evidence type="ECO:0000313" key="3">
    <source>
        <dbReference type="EMBL" id="CAI4053284.1"/>
    </source>
</evidence>
<protein>
    <recommendedName>
        <fullName evidence="5">Kinetochore protein</fullName>
    </recommendedName>
</protein>
<dbReference type="CDD" id="cd23839">
    <property type="entry name" value="DRWD-C_ScCTF19"/>
    <property type="match status" value="1"/>
</dbReference>
<dbReference type="AlphaFoldDB" id="A0AA35JAK6"/>
<sequence>MDFTSDTTNSRDTSNSHFSLNEVVGPNQIGRDANTDDEEKLQLSLLDDEELRALRLQEEKEALLTRRNTLLQEIQSYQNVLMKENGAKKPSGDILQNDITQDFLDLISISSSKPNYVVNDRKRVQNINGLTSLQKELITKYDTLPLLNMNLRLSYLRDQTYPHLQVSVKSRNRVNNDEIEILVVNFKFCRNTMNPFEIQFKMLYNFGDSTLQKWEILRISTNIKLKTRQLLATRNFQNCLLSLYEFDKIKSKKIGIFQNLINLLKKKTKCYLANNGDSLIVERVFREGQLTTIKLQINFIIIMPSGRGKPPNCFLPMSKISINLWKGGERFNQLELDEVCHGLIKEYGVKTGLKEVCNVCLFPDVYAR</sequence>
<reference evidence="3" key="1">
    <citation type="submission" date="2022-10" db="EMBL/GenBank/DDBJ databases">
        <authorList>
            <person name="Byrne P K."/>
        </authorList>
    </citation>
    <scope>NUCLEOTIDE SEQUENCE</scope>
    <source>
        <strain evidence="3">CBS7001</strain>
    </source>
</reference>